<accession>A0A813CKS8</accession>
<organism evidence="1 2">
    <name type="scientific">Symbiodinium necroappetens</name>
    <dbReference type="NCBI Taxonomy" id="1628268"/>
    <lineage>
        <taxon>Eukaryota</taxon>
        <taxon>Sar</taxon>
        <taxon>Alveolata</taxon>
        <taxon>Dinophyceae</taxon>
        <taxon>Suessiales</taxon>
        <taxon>Symbiodiniaceae</taxon>
        <taxon>Symbiodinium</taxon>
    </lineage>
</organism>
<dbReference type="AlphaFoldDB" id="A0A813CKS8"/>
<keyword evidence="2" id="KW-1185">Reference proteome</keyword>
<gene>
    <name evidence="1" type="primary">MKK3</name>
    <name evidence="1" type="ORF">SNEC2469_LOCUS35579</name>
</gene>
<comment type="caution">
    <text evidence="1">The sequence shown here is derived from an EMBL/GenBank/DDBJ whole genome shotgun (WGS) entry which is preliminary data.</text>
</comment>
<dbReference type="OrthoDB" id="428819at2759"/>
<reference evidence="1" key="1">
    <citation type="submission" date="2021-02" db="EMBL/GenBank/DDBJ databases">
        <authorList>
            <person name="Dougan E. K."/>
            <person name="Rhodes N."/>
            <person name="Thang M."/>
            <person name="Chan C."/>
        </authorList>
    </citation>
    <scope>NUCLEOTIDE SEQUENCE</scope>
</reference>
<name>A0A813CKS8_9DINO</name>
<sequence>DPFAARGFLTKASKAQPPVPEHMVQGVTFHLGTNGIMLSPTPIRVKKILEQLHRAVDEDALAPDEAAKLAGRVAFLAQAVFGSMARAATKDMRFILYDAADMDVAGKVYYAGVVPECFVKLFWTRKAYIYMLEVFPQLVAFVTFATHLPQSIMAFIDNTAGQAVFSKGYGKDTVINDMISAFWSLAAYHGWFVEFEGVPCKANVADAVSRDDCGRARCEGWTRDHSPHDEILRIFANAVGDSAIWSS</sequence>
<dbReference type="EMBL" id="CAJNJA010103686">
    <property type="protein sequence ID" value="CAE7945435.1"/>
    <property type="molecule type" value="Genomic_DNA"/>
</dbReference>
<evidence type="ECO:0000313" key="2">
    <source>
        <dbReference type="Proteomes" id="UP000601435"/>
    </source>
</evidence>
<dbReference type="Proteomes" id="UP000601435">
    <property type="component" value="Unassembled WGS sequence"/>
</dbReference>
<evidence type="ECO:0000313" key="1">
    <source>
        <dbReference type="EMBL" id="CAE7945435.1"/>
    </source>
</evidence>
<proteinExistence type="predicted"/>
<feature type="non-terminal residue" evidence="1">
    <location>
        <position position="1"/>
    </location>
</feature>
<feature type="non-terminal residue" evidence="1">
    <location>
        <position position="247"/>
    </location>
</feature>
<protein>
    <submittedName>
        <fullName evidence="1">MKK3 protein</fullName>
    </submittedName>
</protein>